<organism evidence="12 13">
    <name type="scientific">Weissella coleopterorum</name>
    <dbReference type="NCBI Taxonomy" id="2714949"/>
    <lineage>
        <taxon>Bacteria</taxon>
        <taxon>Bacillati</taxon>
        <taxon>Bacillota</taxon>
        <taxon>Bacilli</taxon>
        <taxon>Lactobacillales</taxon>
        <taxon>Lactobacillaceae</taxon>
        <taxon>Weissella</taxon>
    </lineage>
</organism>
<dbReference type="KEGG" id="wco:G7084_05900"/>
<comment type="function">
    <text evidence="10">Pyrophosphatase that catalyzes the hydrolysis of nucleoside triphosphates to their monophosphate derivatives, with a high preference for the non-canonical purine nucleotides XTP (xanthosine triphosphate), dITP (deoxyinosine triphosphate) and ITP. Seems to function as a house-cleaning enzyme that removes non-canonical purine nucleotides from the nucleotide pool, thus preventing their incorporation into DNA/RNA and avoiding chromosomal lesions.</text>
</comment>
<evidence type="ECO:0000256" key="7">
    <source>
        <dbReference type="ARBA" id="ARBA00023080"/>
    </source>
</evidence>
<gene>
    <name evidence="12" type="ORF">G7084_05900</name>
</gene>
<feature type="binding site" evidence="10">
    <location>
        <position position="70"/>
    </location>
    <ligand>
        <name>Mg(2+)</name>
        <dbReference type="ChEBI" id="CHEBI:18420"/>
    </ligand>
</feature>
<feature type="binding site" evidence="10">
    <location>
        <position position="175"/>
    </location>
    <ligand>
        <name>substrate</name>
    </ligand>
</feature>
<evidence type="ECO:0000256" key="3">
    <source>
        <dbReference type="ARBA" id="ARBA00022723"/>
    </source>
</evidence>
<dbReference type="NCBIfam" id="TIGR00042">
    <property type="entry name" value="RdgB/HAM1 family non-canonical purine NTP pyrophosphatase"/>
    <property type="match status" value="1"/>
</dbReference>
<dbReference type="GO" id="GO:0017111">
    <property type="term" value="F:ribonucleoside triphosphate phosphatase activity"/>
    <property type="evidence" value="ECO:0007669"/>
    <property type="project" value="InterPro"/>
</dbReference>
<dbReference type="HAMAP" id="MF_01405">
    <property type="entry name" value="Non_canon_purine_NTPase"/>
    <property type="match status" value="1"/>
</dbReference>
<dbReference type="RefSeq" id="WP_166010935.1">
    <property type="nucleotide sequence ID" value="NZ_CP049888.1"/>
</dbReference>
<dbReference type="GO" id="GO:0035870">
    <property type="term" value="F:dITP diphosphatase activity"/>
    <property type="evidence" value="ECO:0007669"/>
    <property type="project" value="UniProtKB-UniRule"/>
</dbReference>
<dbReference type="InterPro" id="IPR020922">
    <property type="entry name" value="dITP/XTP_pyrophosphatase"/>
</dbReference>
<comment type="caution">
    <text evidence="10">Lacks conserved residue(s) required for the propagation of feature annotation.</text>
</comment>
<evidence type="ECO:0000256" key="11">
    <source>
        <dbReference type="RuleBase" id="RU003781"/>
    </source>
</evidence>
<keyword evidence="4 10" id="KW-0547">Nucleotide-binding</keyword>
<dbReference type="FunFam" id="3.90.950.10:FF:000001">
    <property type="entry name" value="dITP/XTP pyrophosphatase"/>
    <property type="match status" value="1"/>
</dbReference>
<sequence length="196" mass="21549">MRQLIVATKNKGKALEISTFLAPFDIEVLSLNDLKTLPEIVEDGNSFAENAMIKAETICEAVHLPVLADDSGLMIEALDGEPGIYSARYAGDHDDAANNQKVIKKLKNVPEGQRQAAFHTVIVGIKPDGGQIMAEGQVNGIMLDTPQGTNGFGYDPLFFYEPYQKTLAQMSAIEKNKISHRGKALEALARDFKNWW</sequence>
<keyword evidence="7 10" id="KW-0546">Nucleotide metabolism</keyword>
<evidence type="ECO:0000256" key="2">
    <source>
        <dbReference type="ARBA" id="ARBA00011738"/>
    </source>
</evidence>
<evidence type="ECO:0000256" key="5">
    <source>
        <dbReference type="ARBA" id="ARBA00022801"/>
    </source>
</evidence>
<dbReference type="GO" id="GO:0036220">
    <property type="term" value="F:ITP diphosphatase activity"/>
    <property type="evidence" value="ECO:0007669"/>
    <property type="project" value="UniProtKB-UniRule"/>
</dbReference>
<dbReference type="Proteomes" id="UP000500741">
    <property type="component" value="Chromosome"/>
</dbReference>
<comment type="similarity">
    <text evidence="1 10 11">Belongs to the HAM1 NTPase family.</text>
</comment>
<dbReference type="GO" id="GO:0009146">
    <property type="term" value="P:purine nucleoside triphosphate catabolic process"/>
    <property type="evidence" value="ECO:0007669"/>
    <property type="project" value="UniProtKB-UniRule"/>
</dbReference>
<feature type="binding site" evidence="10">
    <location>
        <position position="71"/>
    </location>
    <ligand>
        <name>substrate</name>
    </ligand>
</feature>
<keyword evidence="3 10" id="KW-0479">Metal-binding</keyword>
<proteinExistence type="inferred from homology"/>
<evidence type="ECO:0000256" key="4">
    <source>
        <dbReference type="ARBA" id="ARBA00022741"/>
    </source>
</evidence>
<dbReference type="PANTHER" id="PTHR11067">
    <property type="entry name" value="INOSINE TRIPHOSPHATE PYROPHOSPHATASE/HAM1 PROTEIN"/>
    <property type="match status" value="1"/>
</dbReference>
<dbReference type="InterPro" id="IPR029001">
    <property type="entry name" value="ITPase-like_fam"/>
</dbReference>
<evidence type="ECO:0000256" key="1">
    <source>
        <dbReference type="ARBA" id="ARBA00008023"/>
    </source>
</evidence>
<comment type="catalytic activity">
    <reaction evidence="8 10">
        <text>dITP + H2O = dIMP + diphosphate + H(+)</text>
        <dbReference type="Rhea" id="RHEA:28342"/>
        <dbReference type="ChEBI" id="CHEBI:15377"/>
        <dbReference type="ChEBI" id="CHEBI:15378"/>
        <dbReference type="ChEBI" id="CHEBI:33019"/>
        <dbReference type="ChEBI" id="CHEBI:61194"/>
        <dbReference type="ChEBI" id="CHEBI:61382"/>
        <dbReference type="EC" id="3.6.1.66"/>
    </reaction>
</comment>
<dbReference type="EMBL" id="CP049888">
    <property type="protein sequence ID" value="QIL50891.1"/>
    <property type="molecule type" value="Genomic_DNA"/>
</dbReference>
<keyword evidence="5 10" id="KW-0378">Hydrolase</keyword>
<dbReference type="SUPFAM" id="SSF52972">
    <property type="entry name" value="ITPase-like"/>
    <property type="match status" value="1"/>
</dbReference>
<dbReference type="PANTHER" id="PTHR11067:SF9">
    <property type="entry name" value="INOSINE TRIPHOSPHATE PYROPHOSPHATASE"/>
    <property type="match status" value="1"/>
</dbReference>
<keyword evidence="6 10" id="KW-0460">Magnesium</keyword>
<dbReference type="CDD" id="cd00515">
    <property type="entry name" value="HAM1"/>
    <property type="match status" value="1"/>
</dbReference>
<dbReference type="GO" id="GO:0046872">
    <property type="term" value="F:metal ion binding"/>
    <property type="evidence" value="ECO:0007669"/>
    <property type="project" value="UniProtKB-KW"/>
</dbReference>
<dbReference type="GO" id="GO:0009117">
    <property type="term" value="P:nucleotide metabolic process"/>
    <property type="evidence" value="ECO:0007669"/>
    <property type="project" value="UniProtKB-KW"/>
</dbReference>
<accession>A0A6G8B0M3</accession>
<comment type="subunit">
    <text evidence="2 10">Homodimer.</text>
</comment>
<evidence type="ECO:0000256" key="8">
    <source>
        <dbReference type="ARBA" id="ARBA00051875"/>
    </source>
</evidence>
<comment type="catalytic activity">
    <reaction evidence="9 10">
        <text>XTP + H2O = XMP + diphosphate + H(+)</text>
        <dbReference type="Rhea" id="RHEA:28610"/>
        <dbReference type="ChEBI" id="CHEBI:15377"/>
        <dbReference type="ChEBI" id="CHEBI:15378"/>
        <dbReference type="ChEBI" id="CHEBI:33019"/>
        <dbReference type="ChEBI" id="CHEBI:57464"/>
        <dbReference type="ChEBI" id="CHEBI:61314"/>
        <dbReference type="EC" id="3.6.1.66"/>
    </reaction>
</comment>
<evidence type="ECO:0000313" key="13">
    <source>
        <dbReference type="Proteomes" id="UP000500741"/>
    </source>
</evidence>
<dbReference type="NCBIfam" id="NF011397">
    <property type="entry name" value="PRK14822.1"/>
    <property type="match status" value="1"/>
</dbReference>
<protein>
    <recommendedName>
        <fullName evidence="10">dITP/XTP pyrophosphatase</fullName>
        <ecNumber evidence="10">3.6.1.66</ecNumber>
    </recommendedName>
    <alternativeName>
        <fullName evidence="10">Non-canonical purine NTP pyrophosphatase</fullName>
    </alternativeName>
    <alternativeName>
        <fullName evidence="10">Non-standard purine NTP pyrophosphatase</fullName>
    </alternativeName>
    <alternativeName>
        <fullName evidence="10">Nucleoside-triphosphate diphosphatase</fullName>
    </alternativeName>
    <alternativeName>
        <fullName evidence="10">Nucleoside-triphosphate pyrophosphatase</fullName>
        <shortName evidence="10">NTPase</shortName>
    </alternativeName>
</protein>
<dbReference type="Gene3D" id="3.90.950.10">
    <property type="match status" value="1"/>
</dbReference>
<dbReference type="GO" id="GO:0036222">
    <property type="term" value="F:XTP diphosphatase activity"/>
    <property type="evidence" value="ECO:0007669"/>
    <property type="project" value="UniProtKB-UniRule"/>
</dbReference>
<reference evidence="12 13" key="1">
    <citation type="submission" date="2020-03" db="EMBL/GenBank/DDBJ databases">
        <title>Weissella sp. nov., isolated from Cybister lewisianus.</title>
        <authorList>
            <person name="Hyun D.-W."/>
            <person name="Bae J.-W."/>
        </authorList>
    </citation>
    <scope>NUCLEOTIDE SEQUENCE [LARGE SCALE GENOMIC DNA]</scope>
    <source>
        <strain evidence="12 13">HDW19</strain>
    </source>
</reference>
<dbReference type="InterPro" id="IPR002637">
    <property type="entry name" value="RdgB/HAM1"/>
</dbReference>
<evidence type="ECO:0000256" key="9">
    <source>
        <dbReference type="ARBA" id="ARBA00052017"/>
    </source>
</evidence>
<dbReference type="EC" id="3.6.1.66" evidence="10"/>
<dbReference type="GO" id="GO:0005829">
    <property type="term" value="C:cytosol"/>
    <property type="evidence" value="ECO:0007669"/>
    <property type="project" value="TreeGrafter"/>
</dbReference>
<evidence type="ECO:0000313" key="12">
    <source>
        <dbReference type="EMBL" id="QIL50891.1"/>
    </source>
</evidence>
<dbReference type="AlphaFoldDB" id="A0A6G8B0M3"/>
<comment type="catalytic activity">
    <reaction evidence="10">
        <text>ITP + H2O = IMP + diphosphate + H(+)</text>
        <dbReference type="Rhea" id="RHEA:29399"/>
        <dbReference type="ChEBI" id="CHEBI:15377"/>
        <dbReference type="ChEBI" id="CHEBI:15378"/>
        <dbReference type="ChEBI" id="CHEBI:33019"/>
        <dbReference type="ChEBI" id="CHEBI:58053"/>
        <dbReference type="ChEBI" id="CHEBI:61402"/>
        <dbReference type="EC" id="3.6.1.66"/>
    </reaction>
</comment>
<evidence type="ECO:0000256" key="6">
    <source>
        <dbReference type="ARBA" id="ARBA00022842"/>
    </source>
</evidence>
<feature type="binding site" evidence="10">
    <location>
        <begin position="152"/>
        <end position="155"/>
    </location>
    <ligand>
        <name>substrate</name>
    </ligand>
</feature>
<feature type="binding site" evidence="10">
    <location>
        <begin position="8"/>
        <end position="13"/>
    </location>
    <ligand>
        <name>substrate</name>
    </ligand>
</feature>
<name>A0A6G8B0M3_9LACO</name>
<dbReference type="Pfam" id="PF01725">
    <property type="entry name" value="Ham1p_like"/>
    <property type="match status" value="1"/>
</dbReference>
<comment type="cofactor">
    <cofactor evidence="10">
        <name>Mg(2+)</name>
        <dbReference type="ChEBI" id="CHEBI:18420"/>
    </cofactor>
    <text evidence="10">Binds 1 Mg(2+) ion per subunit.</text>
</comment>
<feature type="binding site" evidence="10">
    <location>
        <begin position="180"/>
        <end position="181"/>
    </location>
    <ligand>
        <name>substrate</name>
    </ligand>
</feature>
<feature type="active site" description="Proton acceptor" evidence="10">
    <location>
        <position position="70"/>
    </location>
</feature>
<dbReference type="GO" id="GO:0000166">
    <property type="term" value="F:nucleotide binding"/>
    <property type="evidence" value="ECO:0007669"/>
    <property type="project" value="UniProtKB-KW"/>
</dbReference>
<keyword evidence="13" id="KW-1185">Reference proteome</keyword>
<evidence type="ECO:0000256" key="10">
    <source>
        <dbReference type="HAMAP-Rule" id="MF_01405"/>
    </source>
</evidence>